<evidence type="ECO:0000313" key="6">
    <source>
        <dbReference type="EMBL" id="GIE68930.1"/>
    </source>
</evidence>
<dbReference type="PANTHER" id="PTHR43055:SF1">
    <property type="entry name" value="FORMATE-DEPENDENT PHOSPHORIBOSYLGLYCINAMIDE FORMYLTRANSFERASE"/>
    <property type="match status" value="1"/>
</dbReference>
<gene>
    <name evidence="6" type="ORF">Apa02nite_050380</name>
</gene>
<dbReference type="EMBL" id="BOMS01000076">
    <property type="protein sequence ID" value="GIE68930.1"/>
    <property type="molecule type" value="Genomic_DNA"/>
</dbReference>
<dbReference type="Gene3D" id="3.30.470.20">
    <property type="entry name" value="ATP-grasp fold, B domain"/>
    <property type="match status" value="1"/>
</dbReference>
<dbReference type="InterPro" id="IPR005479">
    <property type="entry name" value="CPAse_ATP-bd"/>
</dbReference>
<evidence type="ECO:0000256" key="3">
    <source>
        <dbReference type="ARBA" id="ARBA00022840"/>
    </source>
</evidence>
<dbReference type="Pfam" id="PF02786">
    <property type="entry name" value="CPSase_L_D2"/>
    <property type="match status" value="1"/>
</dbReference>
<keyword evidence="3 4" id="KW-0067">ATP-binding</keyword>
<dbReference type="InterPro" id="IPR011761">
    <property type="entry name" value="ATP-grasp"/>
</dbReference>
<comment type="caution">
    <text evidence="6">The sequence shown here is derived from an EMBL/GenBank/DDBJ whole genome shotgun (WGS) entry which is preliminary data.</text>
</comment>
<dbReference type="SUPFAM" id="SSF56059">
    <property type="entry name" value="Glutathione synthetase ATP-binding domain-like"/>
    <property type="match status" value="1"/>
</dbReference>
<proteinExistence type="predicted"/>
<dbReference type="PROSITE" id="PS50975">
    <property type="entry name" value="ATP_GRASP"/>
    <property type="match status" value="1"/>
</dbReference>
<dbReference type="Pfam" id="PF18604">
    <property type="entry name" value="PreAtp-grasp"/>
    <property type="match status" value="1"/>
</dbReference>
<dbReference type="PANTHER" id="PTHR43055">
    <property type="entry name" value="FORMATE-DEPENDENT PHOSPHORIBOSYLGLYCINAMIDE FORMYLTRANSFERASE"/>
    <property type="match status" value="1"/>
</dbReference>
<dbReference type="InterPro" id="IPR040754">
    <property type="entry name" value="PreAtp-grasp"/>
</dbReference>
<organism evidence="6 7">
    <name type="scientific">Actinoplanes palleronii</name>
    <dbReference type="NCBI Taxonomy" id="113570"/>
    <lineage>
        <taxon>Bacteria</taxon>
        <taxon>Bacillati</taxon>
        <taxon>Actinomycetota</taxon>
        <taxon>Actinomycetes</taxon>
        <taxon>Micromonosporales</taxon>
        <taxon>Micromonosporaceae</taxon>
        <taxon>Actinoplanes</taxon>
    </lineage>
</organism>
<feature type="domain" description="ATP-grasp" evidence="5">
    <location>
        <begin position="169"/>
        <end position="376"/>
    </location>
</feature>
<accession>A0ABQ4BE12</accession>
<dbReference type="RefSeq" id="WP_203827164.1">
    <property type="nucleotide sequence ID" value="NZ_BAAATY010000020.1"/>
</dbReference>
<evidence type="ECO:0000313" key="7">
    <source>
        <dbReference type="Proteomes" id="UP000624709"/>
    </source>
</evidence>
<reference evidence="6 7" key="1">
    <citation type="submission" date="2021-01" db="EMBL/GenBank/DDBJ databases">
        <title>Whole genome shotgun sequence of Actinoplanes palleronii NBRC 14916.</title>
        <authorList>
            <person name="Komaki H."/>
            <person name="Tamura T."/>
        </authorList>
    </citation>
    <scope>NUCLEOTIDE SEQUENCE [LARGE SCALE GENOMIC DNA]</scope>
    <source>
        <strain evidence="6 7">NBRC 14916</strain>
    </source>
</reference>
<keyword evidence="2 4" id="KW-0547">Nucleotide-binding</keyword>
<evidence type="ECO:0000256" key="2">
    <source>
        <dbReference type="ARBA" id="ARBA00022741"/>
    </source>
</evidence>
<evidence type="ECO:0000256" key="4">
    <source>
        <dbReference type="PROSITE-ProRule" id="PRU00409"/>
    </source>
</evidence>
<protein>
    <submittedName>
        <fullName evidence="6">Phosphoribosylglycinamide formyltransferase 2</fullName>
    </submittedName>
</protein>
<sequence>MTTTREPFVRRLRTALLGTARTPLVFLGNFEVEQRWGGDELGLPRIALTAGDAMVNRMDEFALLLAGPDDYVVLKDRPDPEHLAYLEALGLALPHLLITDRQDPHHTVTQDALDSPALLARLSALAGVAALVPHGVSVDEEALAARTGVALAGSPAAVCKAVNGKIYSRRIATELGLRQSVGWTCETVEELDEAVEHARELLAAGRTVVLKDSYGVSGKGLLVIQDEARLGQIHRKLHRRADRSGDHRLALLVEEWVDKTIDLNYQFTVFRDGGVHFDFVKEAVTAGGVHKGHRMPAGLTSRQLAIVRQSAAVLGARLAQDGYLGVVGVDAMLDPEGGVYPVVEINARSNMSTYQIGLQEHLVPAGWSALARQYPLRVVQPMRFGEVRDALGPLLLSGAGEAGMVVQNFSTVNALVRAGTGPAEGRLYGFLIAPTAGELMAMDSEIADRLAAVTEGVRR</sequence>
<name>A0ABQ4BE12_9ACTN</name>
<dbReference type="Proteomes" id="UP000624709">
    <property type="component" value="Unassembled WGS sequence"/>
</dbReference>
<evidence type="ECO:0000259" key="5">
    <source>
        <dbReference type="PROSITE" id="PS50975"/>
    </source>
</evidence>
<keyword evidence="7" id="KW-1185">Reference proteome</keyword>
<keyword evidence="1" id="KW-0436">Ligase</keyword>
<evidence type="ECO:0000256" key="1">
    <source>
        <dbReference type="ARBA" id="ARBA00022598"/>
    </source>
</evidence>